<feature type="chain" id="PRO_5017463438" description="Transmembrane protein" evidence="2">
    <location>
        <begin position="25"/>
        <end position="80"/>
    </location>
</feature>
<dbReference type="AlphaFoldDB" id="A0A392TCU7"/>
<keyword evidence="2" id="KW-0732">Signal</keyword>
<protein>
    <recommendedName>
        <fullName evidence="5">Transmembrane protein</fullName>
    </recommendedName>
</protein>
<dbReference type="EMBL" id="LXQA010545527">
    <property type="protein sequence ID" value="MCI58394.1"/>
    <property type="molecule type" value="Genomic_DNA"/>
</dbReference>
<evidence type="ECO:0000313" key="3">
    <source>
        <dbReference type="EMBL" id="MCI58394.1"/>
    </source>
</evidence>
<feature type="transmembrane region" description="Helical" evidence="1">
    <location>
        <begin position="60"/>
        <end position="79"/>
    </location>
</feature>
<name>A0A392TCU7_9FABA</name>
<sequence length="80" mass="8343">MASSPMKLSMLIACVLVMVMVVTAQNNGVDEFVQTNSMPGMLMGPSPAPAPPPSASPPTLTYSAAILIFLPFMVSFVVAK</sequence>
<proteinExistence type="predicted"/>
<keyword evidence="4" id="KW-1185">Reference proteome</keyword>
<keyword evidence="1" id="KW-0472">Membrane</keyword>
<accession>A0A392TCU7</accession>
<feature type="signal peptide" evidence="2">
    <location>
        <begin position="1"/>
        <end position="24"/>
    </location>
</feature>
<keyword evidence="1" id="KW-0812">Transmembrane</keyword>
<reference evidence="3 4" key="1">
    <citation type="journal article" date="2018" name="Front. Plant Sci.">
        <title>Red Clover (Trifolium pratense) and Zigzag Clover (T. medium) - A Picture of Genomic Similarities and Differences.</title>
        <authorList>
            <person name="Dluhosova J."/>
            <person name="Istvanek J."/>
            <person name="Nedelnik J."/>
            <person name="Repkova J."/>
        </authorList>
    </citation>
    <scope>NUCLEOTIDE SEQUENCE [LARGE SCALE GENOMIC DNA]</scope>
    <source>
        <strain evidence="4">cv. 10/8</strain>
        <tissue evidence="3">Leaf</tissue>
    </source>
</reference>
<evidence type="ECO:0000313" key="4">
    <source>
        <dbReference type="Proteomes" id="UP000265520"/>
    </source>
</evidence>
<keyword evidence="1" id="KW-1133">Transmembrane helix</keyword>
<evidence type="ECO:0000256" key="1">
    <source>
        <dbReference type="SAM" id="Phobius"/>
    </source>
</evidence>
<organism evidence="3 4">
    <name type="scientific">Trifolium medium</name>
    <dbReference type="NCBI Taxonomy" id="97028"/>
    <lineage>
        <taxon>Eukaryota</taxon>
        <taxon>Viridiplantae</taxon>
        <taxon>Streptophyta</taxon>
        <taxon>Embryophyta</taxon>
        <taxon>Tracheophyta</taxon>
        <taxon>Spermatophyta</taxon>
        <taxon>Magnoliopsida</taxon>
        <taxon>eudicotyledons</taxon>
        <taxon>Gunneridae</taxon>
        <taxon>Pentapetalae</taxon>
        <taxon>rosids</taxon>
        <taxon>fabids</taxon>
        <taxon>Fabales</taxon>
        <taxon>Fabaceae</taxon>
        <taxon>Papilionoideae</taxon>
        <taxon>50 kb inversion clade</taxon>
        <taxon>NPAAA clade</taxon>
        <taxon>Hologalegina</taxon>
        <taxon>IRL clade</taxon>
        <taxon>Trifolieae</taxon>
        <taxon>Trifolium</taxon>
    </lineage>
</organism>
<evidence type="ECO:0008006" key="5">
    <source>
        <dbReference type="Google" id="ProtNLM"/>
    </source>
</evidence>
<comment type="caution">
    <text evidence="3">The sequence shown here is derived from an EMBL/GenBank/DDBJ whole genome shotgun (WGS) entry which is preliminary data.</text>
</comment>
<evidence type="ECO:0000256" key="2">
    <source>
        <dbReference type="SAM" id="SignalP"/>
    </source>
</evidence>
<dbReference type="Proteomes" id="UP000265520">
    <property type="component" value="Unassembled WGS sequence"/>
</dbReference>